<keyword evidence="3" id="KW-1185">Reference proteome</keyword>
<dbReference type="Pfam" id="PF20256">
    <property type="entry name" value="MoCoBD_2"/>
    <property type="match status" value="1"/>
</dbReference>
<dbReference type="EMBL" id="CAVLEF010000052">
    <property type="protein sequence ID" value="CAK1550148.1"/>
    <property type="molecule type" value="Genomic_DNA"/>
</dbReference>
<protein>
    <recommendedName>
        <fullName evidence="1">Aldehyde oxidase/xanthine dehydrogenase second molybdopterin binding domain-containing protein</fullName>
    </recommendedName>
</protein>
<reference evidence="2 3" key="1">
    <citation type="submission" date="2023-11" db="EMBL/GenBank/DDBJ databases">
        <authorList>
            <person name="Okamura Y."/>
        </authorList>
    </citation>
    <scope>NUCLEOTIDE SEQUENCE [LARGE SCALE GENOMIC DNA]</scope>
</reference>
<dbReference type="AlphaFoldDB" id="A0AAV1JN80"/>
<dbReference type="GO" id="GO:0016491">
    <property type="term" value="F:oxidoreductase activity"/>
    <property type="evidence" value="ECO:0007669"/>
    <property type="project" value="InterPro"/>
</dbReference>
<dbReference type="InterPro" id="IPR037165">
    <property type="entry name" value="AldOxase/xan_DH_Mopterin-bd_sf"/>
</dbReference>
<dbReference type="InterPro" id="IPR046867">
    <property type="entry name" value="AldOxase/xan_DH_MoCoBD2"/>
</dbReference>
<dbReference type="Gene3D" id="3.30.365.10">
    <property type="entry name" value="Aldehyde oxidase/xanthine dehydrogenase, molybdopterin binding domain"/>
    <property type="match status" value="1"/>
</dbReference>
<comment type="caution">
    <text evidence="2">The sequence shown here is derived from an EMBL/GenBank/DDBJ whole genome shotgun (WGS) entry which is preliminary data.</text>
</comment>
<dbReference type="SUPFAM" id="SSF56003">
    <property type="entry name" value="Molybdenum cofactor-binding domain"/>
    <property type="match status" value="1"/>
</dbReference>
<accession>A0AAV1JN80</accession>
<evidence type="ECO:0000313" key="3">
    <source>
        <dbReference type="Proteomes" id="UP001497472"/>
    </source>
</evidence>
<evidence type="ECO:0000313" key="2">
    <source>
        <dbReference type="EMBL" id="CAK1550148.1"/>
    </source>
</evidence>
<evidence type="ECO:0000259" key="1">
    <source>
        <dbReference type="Pfam" id="PF20256"/>
    </source>
</evidence>
<name>A0AAV1JN80_9NEOP</name>
<organism evidence="2 3">
    <name type="scientific">Leptosia nina</name>
    <dbReference type="NCBI Taxonomy" id="320188"/>
    <lineage>
        <taxon>Eukaryota</taxon>
        <taxon>Metazoa</taxon>
        <taxon>Ecdysozoa</taxon>
        <taxon>Arthropoda</taxon>
        <taxon>Hexapoda</taxon>
        <taxon>Insecta</taxon>
        <taxon>Pterygota</taxon>
        <taxon>Neoptera</taxon>
        <taxon>Endopterygota</taxon>
        <taxon>Lepidoptera</taxon>
        <taxon>Glossata</taxon>
        <taxon>Ditrysia</taxon>
        <taxon>Papilionoidea</taxon>
        <taxon>Pieridae</taxon>
        <taxon>Pierinae</taxon>
        <taxon>Leptosia</taxon>
    </lineage>
</organism>
<dbReference type="Proteomes" id="UP001497472">
    <property type="component" value="Unassembled WGS sequence"/>
</dbReference>
<sequence>QVPLENIKVKKERIVSISPNAIASSGSVTSECVTHATVKACEELLKRLEPVKQAMNEPTWASGESRV</sequence>
<gene>
    <name evidence="2" type="ORF">LNINA_LOCUS9387</name>
</gene>
<feature type="domain" description="Aldehyde oxidase/xanthine dehydrogenase second molybdopterin binding" evidence="1">
    <location>
        <begin position="1"/>
        <end position="55"/>
    </location>
</feature>
<feature type="non-terminal residue" evidence="2">
    <location>
        <position position="1"/>
    </location>
</feature>
<proteinExistence type="predicted"/>